<dbReference type="InterPro" id="IPR000600">
    <property type="entry name" value="ROK"/>
</dbReference>
<dbReference type="Proteomes" id="UP000199318">
    <property type="component" value="Unassembled WGS sequence"/>
</dbReference>
<dbReference type="InterPro" id="IPR049874">
    <property type="entry name" value="ROK_cs"/>
</dbReference>
<evidence type="ECO:0000256" key="1">
    <source>
        <dbReference type="ARBA" id="ARBA00006479"/>
    </source>
</evidence>
<comment type="similarity">
    <text evidence="1">Belongs to the ROK (NagC/XylR) family.</text>
</comment>
<evidence type="ECO:0000313" key="3">
    <source>
        <dbReference type="Proteomes" id="UP000199318"/>
    </source>
</evidence>
<proteinExistence type="inferred from homology"/>
<dbReference type="Pfam" id="PF00480">
    <property type="entry name" value="ROK"/>
    <property type="match status" value="1"/>
</dbReference>
<dbReference type="PROSITE" id="PS01125">
    <property type="entry name" value="ROK"/>
    <property type="match status" value="1"/>
</dbReference>
<dbReference type="AlphaFoldDB" id="A0A1H9VLX4"/>
<protein>
    <submittedName>
        <fullName evidence="2">Glucokinase</fullName>
    </submittedName>
</protein>
<dbReference type="OrthoDB" id="9795247at2"/>
<comment type="caution">
    <text evidence="2">The sequence shown here is derived from an EMBL/GenBank/DDBJ whole genome shotgun (WGS) entry which is preliminary data.</text>
</comment>
<sequence>MGVIGVDIGGTNVRIGWFENNQLTAKRAENTRSFATPAEAVAYIKHEIRALSQASETALTGIGVGAPGPLDPFRGLIISPPNLHGWRGVPLKSWLEDGFDVPVYVHNDANAAAVAEYVSMQSYAGRRAENIVYMTISTGVGTGVVCDGRLLLGHSGGAAEFGHTVIRPDGVECGCGQQGCIEAQISGTGIVKRMRAALEKDGEDAESSSLLKADGTSSDVLAAAKNGDALASQVVTDVQEDLSIAISNAVHAYNPQVFILGGGVMSAGDWFWQPAVEQARNRMMAGMKEDVTFRKTVYGEDLGLFGAAALVSFFER</sequence>
<name>A0A1H9VLX4_9BACI</name>
<dbReference type="SUPFAM" id="SSF53067">
    <property type="entry name" value="Actin-like ATPase domain"/>
    <property type="match status" value="1"/>
</dbReference>
<dbReference type="InterPro" id="IPR043129">
    <property type="entry name" value="ATPase_NBD"/>
</dbReference>
<dbReference type="PANTHER" id="PTHR18964:SF149">
    <property type="entry name" value="BIFUNCTIONAL UDP-N-ACETYLGLUCOSAMINE 2-EPIMERASE_N-ACETYLMANNOSAMINE KINASE"/>
    <property type="match status" value="1"/>
</dbReference>
<dbReference type="STRING" id="1464123.SAMN05444126_12142"/>
<dbReference type="EMBL" id="FOGV01000021">
    <property type="protein sequence ID" value="SES22203.1"/>
    <property type="molecule type" value="Genomic_DNA"/>
</dbReference>
<gene>
    <name evidence="2" type="ORF">SAMN05444126_12142</name>
</gene>
<keyword evidence="3" id="KW-1185">Reference proteome</keyword>
<dbReference type="RefSeq" id="WP_093073882.1">
    <property type="nucleotide sequence ID" value="NZ_FOGV01000021.1"/>
</dbReference>
<reference evidence="3" key="1">
    <citation type="submission" date="2016-10" db="EMBL/GenBank/DDBJ databases">
        <authorList>
            <person name="de Groot N.N."/>
        </authorList>
    </citation>
    <scope>NUCLEOTIDE SEQUENCE [LARGE SCALE GENOMIC DNA]</scope>
    <source>
        <strain evidence="3">10nlg</strain>
    </source>
</reference>
<accession>A0A1H9VLX4</accession>
<dbReference type="Gene3D" id="3.30.420.40">
    <property type="match status" value="2"/>
</dbReference>
<dbReference type="PANTHER" id="PTHR18964">
    <property type="entry name" value="ROK (REPRESSOR, ORF, KINASE) FAMILY"/>
    <property type="match status" value="1"/>
</dbReference>
<evidence type="ECO:0000313" key="2">
    <source>
        <dbReference type="EMBL" id="SES22203.1"/>
    </source>
</evidence>
<organism evidence="2 3">
    <name type="scientific">Salisediminibacterium halotolerans</name>
    <dbReference type="NCBI Taxonomy" id="517425"/>
    <lineage>
        <taxon>Bacteria</taxon>
        <taxon>Bacillati</taxon>
        <taxon>Bacillota</taxon>
        <taxon>Bacilli</taxon>
        <taxon>Bacillales</taxon>
        <taxon>Bacillaceae</taxon>
        <taxon>Salisediminibacterium</taxon>
    </lineage>
</organism>